<dbReference type="AlphaFoldDB" id="A0A4R1HMG4"/>
<accession>A0A4R1HMG4</accession>
<evidence type="ECO:0000313" key="3">
    <source>
        <dbReference type="Proteomes" id="UP000295030"/>
    </source>
</evidence>
<reference evidence="2 3" key="1">
    <citation type="submission" date="2019-03" db="EMBL/GenBank/DDBJ databases">
        <title>Genomic Encyclopedia of Type Strains, Phase IV (KMG-IV): sequencing the most valuable type-strain genomes for metagenomic binning, comparative biology and taxonomic classification.</title>
        <authorList>
            <person name="Goeker M."/>
        </authorList>
    </citation>
    <scope>NUCLEOTIDE SEQUENCE [LARGE SCALE GENOMIC DNA]</scope>
    <source>
        <strain evidence="2 3">DSM 101</strain>
    </source>
</reference>
<evidence type="ECO:0000313" key="2">
    <source>
        <dbReference type="EMBL" id="TCK23687.1"/>
    </source>
</evidence>
<comment type="caution">
    <text evidence="2">The sequence shown here is derived from an EMBL/GenBank/DDBJ whole genome shotgun (WGS) entry which is preliminary data.</text>
</comment>
<dbReference type="EMBL" id="SMFY01000003">
    <property type="protein sequence ID" value="TCK23687.1"/>
    <property type="molecule type" value="Genomic_DNA"/>
</dbReference>
<dbReference type="PANTHER" id="PTHR36566:SF1">
    <property type="entry name" value="PYRIDINIUM-3,5-BISTHIOCARBOXYLIC ACID MONONUCLEOTIDE NICKEL INSERTION PROTEIN"/>
    <property type="match status" value="1"/>
</dbReference>
<keyword evidence="1" id="KW-0533">Nickel</keyword>
<sequence>MNLGGTNSSGANSSVVTSGSVRRIHLDAVGGVAGDMFVAALLDAFPHLVARVLADAAAVLPEGAGVPFFCEGLSGAVAARRFGLEGAHPHEPVCPPVDAHHHHAVGAVPDNNKPAHEHGHSHDAGTYLDMRARIGRAPLSMGTAGHACAILAILAEAEAAIHRVKVEDVHFHEIADWDSLLDVVAAGSLAAALEGADWTVSPLPLGGGLVKTQHGLLPVPAPATAAILSGFDWRDDGVSGERVTPTGAAILKHLARPGRPMGGRLVASGTGAGTRSLPGLPNVLRALVFEEARVEDALLGDVVAVIACEIDDMTGEEIGTATELLRAQAGVLDVSVGQRLGKKGRPVISLRLLVRPDSMEAVARACFAQTSTLGLRLREERRLTLKRAAGESAGVAVKRAARPGGDTVKAESDALAGDTLAARRALKQRAERGDAELGDA</sequence>
<gene>
    <name evidence="2" type="ORF">EV667_3528</name>
</gene>
<dbReference type="RefSeq" id="WP_245516227.1">
    <property type="nucleotide sequence ID" value="NZ_SMFY01000003.1"/>
</dbReference>
<proteinExistence type="predicted"/>
<protein>
    <recommendedName>
        <fullName evidence="4">LarC family nickel insertion protein</fullName>
    </recommendedName>
</protein>
<name>A0A4R1HMG4_ANCAQ</name>
<dbReference type="InterPro" id="IPR002822">
    <property type="entry name" value="Ni_insertion"/>
</dbReference>
<dbReference type="Gene3D" id="3.30.70.1380">
    <property type="entry name" value="Transcriptional regulatory protein pf0864 domain like"/>
    <property type="match status" value="1"/>
</dbReference>
<dbReference type="Pfam" id="PF01969">
    <property type="entry name" value="Ni_insertion"/>
    <property type="match status" value="1"/>
</dbReference>
<evidence type="ECO:0008006" key="4">
    <source>
        <dbReference type="Google" id="ProtNLM"/>
    </source>
</evidence>
<dbReference type="Proteomes" id="UP000295030">
    <property type="component" value="Unassembled WGS sequence"/>
</dbReference>
<dbReference type="PANTHER" id="PTHR36566">
    <property type="entry name" value="NICKEL INSERTION PROTEIN-RELATED"/>
    <property type="match status" value="1"/>
</dbReference>
<organism evidence="2 3">
    <name type="scientific">Ancylobacter aquaticus</name>
    <dbReference type="NCBI Taxonomy" id="100"/>
    <lineage>
        <taxon>Bacteria</taxon>
        <taxon>Pseudomonadati</taxon>
        <taxon>Pseudomonadota</taxon>
        <taxon>Alphaproteobacteria</taxon>
        <taxon>Hyphomicrobiales</taxon>
        <taxon>Xanthobacteraceae</taxon>
        <taxon>Ancylobacter</taxon>
    </lineage>
</organism>
<evidence type="ECO:0000256" key="1">
    <source>
        <dbReference type="ARBA" id="ARBA00022596"/>
    </source>
</evidence>
<keyword evidence="3" id="KW-1185">Reference proteome</keyword>